<evidence type="ECO:0000256" key="1">
    <source>
        <dbReference type="ARBA" id="ARBA00004167"/>
    </source>
</evidence>
<evidence type="ECO:0000256" key="11">
    <source>
        <dbReference type="SAM" id="Phobius"/>
    </source>
</evidence>
<keyword evidence="5 11" id="KW-1133">Transmembrane helix</keyword>
<feature type="domain" description="Anti-sigma K factor RskA C-terminal" evidence="12">
    <location>
        <begin position="132"/>
        <end position="272"/>
    </location>
</feature>
<evidence type="ECO:0000256" key="2">
    <source>
        <dbReference type="ARBA" id="ARBA00004236"/>
    </source>
</evidence>
<evidence type="ECO:0000259" key="12">
    <source>
        <dbReference type="Pfam" id="PF10099"/>
    </source>
</evidence>
<evidence type="ECO:0000256" key="6">
    <source>
        <dbReference type="ARBA" id="ARBA00023015"/>
    </source>
</evidence>
<evidence type="ECO:0000256" key="10">
    <source>
        <dbReference type="ARBA" id="ARBA00030803"/>
    </source>
</evidence>
<evidence type="ECO:0000256" key="8">
    <source>
        <dbReference type="ARBA" id="ARBA00023163"/>
    </source>
</evidence>
<evidence type="ECO:0000256" key="5">
    <source>
        <dbReference type="ARBA" id="ARBA00022989"/>
    </source>
</evidence>
<keyword evidence="8" id="KW-0804">Transcription</keyword>
<protein>
    <recommendedName>
        <fullName evidence="10">Regulator of SigK</fullName>
    </recommendedName>
    <alternativeName>
        <fullName evidence="9">Sigma-K anti-sigma factor RskA</fullName>
    </alternativeName>
</protein>
<dbReference type="PANTHER" id="PTHR37461:SF1">
    <property type="entry name" value="ANTI-SIGMA-K FACTOR RSKA"/>
    <property type="match status" value="1"/>
</dbReference>
<accession>A0ABS2L4S5</accession>
<keyword evidence="3" id="KW-1003">Cell membrane</keyword>
<dbReference type="EMBL" id="JAFBBU010000001">
    <property type="protein sequence ID" value="MBM7471451.1"/>
    <property type="molecule type" value="Genomic_DNA"/>
</dbReference>
<dbReference type="PANTHER" id="PTHR37461">
    <property type="entry name" value="ANTI-SIGMA-K FACTOR RSKA"/>
    <property type="match status" value="1"/>
</dbReference>
<evidence type="ECO:0000256" key="7">
    <source>
        <dbReference type="ARBA" id="ARBA00023136"/>
    </source>
</evidence>
<dbReference type="InterPro" id="IPR051474">
    <property type="entry name" value="Anti-sigma-K/W_factor"/>
</dbReference>
<sequence length="278" mass="27875">MTHDEFYLLSGAYALDALSLEEKAVFETALAESPELALEADELAATAALLALSAVPVQPPASLKASVMAQLATTPQDSRQESSIRHGATPDTSVAAISAIAGHPAAGLSTTESPAALKARSRWFTRPAGILVAAAAAVALFVGGGFVGTALTQSGSNSSQDASASALAELYAASDVQSAHSTIEGGGEATVMWSSRLAKSAVIAQGLASLPSSKTYEAWYINGSTVTPAGTFTPGGDNTTWHVLSGKMAPGDTVGVTVEPAGGSQAPTTTPIISVSSS</sequence>
<proteinExistence type="predicted"/>
<keyword evidence="7 11" id="KW-0472">Membrane</keyword>
<evidence type="ECO:0000313" key="14">
    <source>
        <dbReference type="Proteomes" id="UP000776164"/>
    </source>
</evidence>
<dbReference type="RefSeq" id="WP_205107454.1">
    <property type="nucleotide sequence ID" value="NZ_BAAAHT010000013.1"/>
</dbReference>
<dbReference type="InterPro" id="IPR018764">
    <property type="entry name" value="RskA_C"/>
</dbReference>
<evidence type="ECO:0000256" key="4">
    <source>
        <dbReference type="ARBA" id="ARBA00022692"/>
    </source>
</evidence>
<keyword evidence="6" id="KW-0805">Transcription regulation</keyword>
<comment type="subcellular location">
    <subcellularLocation>
        <location evidence="2">Cell membrane</location>
    </subcellularLocation>
    <subcellularLocation>
        <location evidence="1">Membrane</location>
        <topology evidence="1">Single-pass membrane protein</topology>
    </subcellularLocation>
</comment>
<dbReference type="InterPro" id="IPR041916">
    <property type="entry name" value="Anti_sigma_zinc_sf"/>
</dbReference>
<evidence type="ECO:0000256" key="9">
    <source>
        <dbReference type="ARBA" id="ARBA00029829"/>
    </source>
</evidence>
<dbReference type="Proteomes" id="UP000776164">
    <property type="component" value="Unassembled WGS sequence"/>
</dbReference>
<dbReference type="Gene3D" id="1.10.10.1320">
    <property type="entry name" value="Anti-sigma factor, zinc-finger domain"/>
    <property type="match status" value="1"/>
</dbReference>
<keyword evidence="14" id="KW-1185">Reference proteome</keyword>
<gene>
    <name evidence="13" type="ORF">JOE66_001085</name>
</gene>
<keyword evidence="4 11" id="KW-0812">Transmembrane</keyword>
<dbReference type="Pfam" id="PF10099">
    <property type="entry name" value="RskA_C"/>
    <property type="match status" value="1"/>
</dbReference>
<evidence type="ECO:0000313" key="13">
    <source>
        <dbReference type="EMBL" id="MBM7471451.1"/>
    </source>
</evidence>
<comment type="caution">
    <text evidence="13">The sequence shown here is derived from an EMBL/GenBank/DDBJ whole genome shotgun (WGS) entry which is preliminary data.</text>
</comment>
<feature type="transmembrane region" description="Helical" evidence="11">
    <location>
        <begin position="128"/>
        <end position="151"/>
    </location>
</feature>
<organism evidence="13 14">
    <name type="scientific">Subtercola frigoramans</name>
    <dbReference type="NCBI Taxonomy" id="120298"/>
    <lineage>
        <taxon>Bacteria</taxon>
        <taxon>Bacillati</taxon>
        <taxon>Actinomycetota</taxon>
        <taxon>Actinomycetes</taxon>
        <taxon>Micrococcales</taxon>
        <taxon>Microbacteriaceae</taxon>
        <taxon>Subtercola</taxon>
    </lineage>
</organism>
<evidence type="ECO:0000256" key="3">
    <source>
        <dbReference type="ARBA" id="ARBA00022475"/>
    </source>
</evidence>
<name>A0ABS2L4S5_9MICO</name>
<reference evidence="13 14" key="1">
    <citation type="submission" date="2021-01" db="EMBL/GenBank/DDBJ databases">
        <title>Sequencing the genomes of 1000 actinobacteria strains.</title>
        <authorList>
            <person name="Klenk H.-P."/>
        </authorList>
    </citation>
    <scope>NUCLEOTIDE SEQUENCE [LARGE SCALE GENOMIC DNA]</scope>
    <source>
        <strain evidence="13 14">DSM 13057</strain>
    </source>
</reference>